<dbReference type="InterPro" id="IPR042455">
    <property type="entry name" value="DOCK_N_sub1"/>
</dbReference>
<dbReference type="InterPro" id="IPR026791">
    <property type="entry name" value="DOCK"/>
</dbReference>
<name>A0AAQ3R7B0_9PEZI</name>
<dbReference type="Gene3D" id="2.30.30.40">
    <property type="entry name" value="SH3 Domains"/>
    <property type="match status" value="1"/>
</dbReference>
<dbReference type="CDD" id="cd08679">
    <property type="entry name" value="C2_DOCK180_related"/>
    <property type="match status" value="1"/>
</dbReference>
<evidence type="ECO:0000256" key="4">
    <source>
        <dbReference type="ARBA" id="ARBA00022553"/>
    </source>
</evidence>
<dbReference type="PANTHER" id="PTHR45653:SF10">
    <property type="entry name" value="MYOBLAST CITY, ISOFORM B"/>
    <property type="match status" value="1"/>
</dbReference>
<feature type="compositionally biased region" description="Polar residues" evidence="7">
    <location>
        <begin position="1896"/>
        <end position="1917"/>
    </location>
</feature>
<evidence type="ECO:0000256" key="1">
    <source>
        <dbReference type="ARBA" id="ARBA00004496"/>
    </source>
</evidence>
<reference evidence="11 12" key="1">
    <citation type="submission" date="2023-11" db="EMBL/GenBank/DDBJ databases">
        <title>An acidophilic fungus is an integral part of prey digestion in a carnivorous sundew plant.</title>
        <authorList>
            <person name="Tsai I.J."/>
        </authorList>
    </citation>
    <scope>NUCLEOTIDE SEQUENCE [LARGE SCALE GENOMIC DNA]</scope>
    <source>
        <strain evidence="11">169a</strain>
    </source>
</reference>
<dbReference type="InterPro" id="IPR035892">
    <property type="entry name" value="C2_domain_sf"/>
</dbReference>
<organism evidence="11 12">
    <name type="scientific">Acrodontium crateriforme</name>
    <dbReference type="NCBI Taxonomy" id="150365"/>
    <lineage>
        <taxon>Eukaryota</taxon>
        <taxon>Fungi</taxon>
        <taxon>Dikarya</taxon>
        <taxon>Ascomycota</taxon>
        <taxon>Pezizomycotina</taxon>
        <taxon>Dothideomycetes</taxon>
        <taxon>Dothideomycetidae</taxon>
        <taxon>Mycosphaerellales</taxon>
        <taxon>Teratosphaeriaceae</taxon>
        <taxon>Acrodontium</taxon>
    </lineage>
</organism>
<feature type="region of interest" description="Disordered" evidence="7">
    <location>
        <begin position="1852"/>
        <end position="1880"/>
    </location>
</feature>
<feature type="region of interest" description="Disordered" evidence="7">
    <location>
        <begin position="1944"/>
        <end position="1971"/>
    </location>
</feature>
<dbReference type="GO" id="GO:0005737">
    <property type="term" value="C:cytoplasm"/>
    <property type="evidence" value="ECO:0007669"/>
    <property type="project" value="UniProtKB-SubCell"/>
</dbReference>
<feature type="domain" description="SH3" evidence="8">
    <location>
        <begin position="7"/>
        <end position="88"/>
    </location>
</feature>
<comment type="similarity">
    <text evidence="6">Belongs to the DOCK family.</text>
</comment>
<dbReference type="InterPro" id="IPR056372">
    <property type="entry name" value="TPR_DOCK"/>
</dbReference>
<evidence type="ECO:0000259" key="9">
    <source>
        <dbReference type="PROSITE" id="PS51650"/>
    </source>
</evidence>
<feature type="compositionally biased region" description="Low complexity" evidence="7">
    <location>
        <begin position="125"/>
        <end position="134"/>
    </location>
</feature>
<sequence length="2007" mass="225504">MPWRPLQSTAFAICTYPFRATESDDLPLQIGDQLYIIEQGGRGGEWYRGYLVAFPSLLAGLTSDRGEQLDARVFSGIFPANCVQIRELVDANRASGGITSPSRDGPLQDEDRSRDKRKSQAFTGRLSRALSTRRSTYEGSKKARASVLLAPDAIPPLPNAPKPLAPVPLLRVGDDTALSGEEPLVDEIASCLREWHDARLHEVVLARGYDQMVKLQTLIKKLDTSRKQLMHNVMTTKELKTLREDTVWDLVAGNKLLNEAVIVRNPGEKGRIITAQDSVIEMTKLQANMSILERPPKPSADIHMLYHVLVDVRNLVCDFDQPATLQIYLCLKEGNERPRPVSENYSMSLPLPDPSQLSHRDQPKTLFINLNASDIGVGAEANKLFVICKLLREEPVRQNLSTASLPILSPVSGQQKHGSITGRRSVFGGQRQKGSISKPGTSSTRPGTVMSDRSTSTATVQDHPSTLQEVKLVKRTVGLGAVEISSTARNQSEMEQRITLWAPAAPLDELREENKAWPEIAQELLRSPTGNFSQVGLVKRLDCFVTAFASSNLNELVQNKPTLLHGVHMTPKLGFSGVPSEKRSDIYLTLSEPLFPRNGHLVHAKHGPLPIAEKVTSSMANLQLTLEVRKAGGERVNDCIFTASNHTGHTAWRTTGVELGEAWNQTIRLAIPSEDVPGSHIVMSVADSPNFPFALAWVPLWENEAFVRDGDHSVQLYFYDEYSSSIVAGKGAYLGLPPWHNKSDLSNTGAATVSLRTYLSSTEHSQDPNLLGLLKWREFYGAKLAKLLEQFSFVPEIEIVKLLPDVFNALFQILHEYANSDAYEDLVLQDFVHILSIARDRRFNMSNVIEDYALTRHDWPHASQCLMRAYQRLLTKPLDSESSRKLRATLKVGDQLLKLIIETTKENYEDGVAQLVNGNSLQRRHPNFLQDLQSLFVAIMALMRNPMPILLGTQTIVVQHFHSWLPELESVMSAAAIMEIAIDLLDAFAHAQGKLILYRLILIIHYSHLEIFKSPEIRTILIANTFRWLAPYWGHTESVTDQWRNQVRLCCSVVAAQMQELGEESCQYVPKLVESYEALQKVPRTSDRTFSLLFPSNFPFPSKSSPVEVVADEAMLEISALLASAFTTQRRLYFDTSHVDVTDVLMQVLKVNQSILDCGAFPRNWLSLHVGHHRFAMTALERIFDLLVESLPDIFAPEASEAFEFTTDVWRAFFDALFAIVSSPALAMETFPEQKRRAIWKIAGDVRESGASLLQRSWEAIGWETTDETRELHGFKQLGGYQVQFVPSLVAPILELCLSVHASLRSVATEVLRSMIISAWEMDQDLGIIQTAMIDCLDKLCRMKTITETYLQKTFIDEMLQQFRPIQHTIEDSLYNAVVEMFTKIEELLGMLSTVHQTGSINEATRIVDTLRLMEFLKDVQSEDVYIRHVHKLTEMQAAAGYHTEAGLALRLHADRCEWDPATIVPQIVDPPMPAQTAFERKERLYFEMCQHFERGQSWKRALSAYGELATQYETNTFDFSKLARSQRAMASIHEKIAKGDRVVPRFFRVTYRGLGFPTHLRDKDFIFEGMANDRMATFEDRLQQLHPAATVLRHGTEPGMEGQYLQIFPVSPNKDLEHMVYQRTKVSAAAREHALMSNPQRFTTTTRVPVAEVPITEQQVQKVIYTTSEAFPTILRRSEIIHVETVNLSPIEAAVERTTRKTLELLSHEKRIMNGDVTESAIMRLTEDLLLAVDPDSESSVARYKGLLPAPENLDSDSQDMDSNFIDAVQRQPLTPMQNALRVALLDHTLAIRRCLSLYNRSVYLPTRAEIVPRFEATFKMELEILFPNAPGVPDVDILMDEELEVRHSIDNAENRSAHGAQAGLEEESTNGERRGRARGISFLKRNSFSRSSIRNLNGSNDASNVSTHDAASINDSHTRSRSRQRAESITRRLTNLRFSEDKTNGIPFKTHVSKPSMDRPGTQMSNYSSMTTPQIKKRFSFLRGNGTSASPLGSPDKGTLLGGRL</sequence>
<dbReference type="InterPro" id="IPR027357">
    <property type="entry name" value="DOCKER_dom"/>
</dbReference>
<dbReference type="GO" id="GO:0005886">
    <property type="term" value="C:plasma membrane"/>
    <property type="evidence" value="ECO:0007669"/>
    <property type="project" value="TreeGrafter"/>
</dbReference>
<keyword evidence="4" id="KW-0597">Phosphoprotein</keyword>
<evidence type="ECO:0000256" key="5">
    <source>
        <dbReference type="PROSITE-ProRule" id="PRU00192"/>
    </source>
</evidence>
<feature type="compositionally biased region" description="Polar residues" evidence="7">
    <location>
        <begin position="432"/>
        <end position="458"/>
    </location>
</feature>
<keyword evidence="3" id="KW-0963">Cytoplasm</keyword>
<keyword evidence="2 5" id="KW-0728">SH3 domain</keyword>
<feature type="domain" description="C2 DOCK-type" evidence="9">
    <location>
        <begin position="583"/>
        <end position="760"/>
    </location>
</feature>
<dbReference type="PROSITE" id="PS51651">
    <property type="entry name" value="DOCKER"/>
    <property type="match status" value="1"/>
</dbReference>
<feature type="region of interest" description="Disordered" evidence="7">
    <location>
        <begin position="94"/>
        <end position="138"/>
    </location>
</feature>
<feature type="domain" description="DOCKER" evidence="10">
    <location>
        <begin position="1417"/>
        <end position="1836"/>
    </location>
</feature>
<keyword evidence="12" id="KW-1185">Reference proteome</keyword>
<evidence type="ECO:0000256" key="2">
    <source>
        <dbReference type="ARBA" id="ARBA00022443"/>
    </source>
</evidence>
<evidence type="ECO:0000313" key="12">
    <source>
        <dbReference type="Proteomes" id="UP001303373"/>
    </source>
</evidence>
<dbReference type="InterPro" id="IPR027007">
    <property type="entry name" value="C2_DOCK-type_domain"/>
</dbReference>
<comment type="subcellular location">
    <subcellularLocation>
        <location evidence="1">Cytoplasm</location>
    </subcellularLocation>
</comment>
<dbReference type="InterPro" id="IPR032376">
    <property type="entry name" value="DOCK_N"/>
</dbReference>
<evidence type="ECO:0000256" key="6">
    <source>
        <dbReference type="PROSITE-ProRule" id="PRU00983"/>
    </source>
</evidence>
<dbReference type="EMBL" id="CP138591">
    <property type="protein sequence ID" value="WPH04206.1"/>
    <property type="molecule type" value="Genomic_DNA"/>
</dbReference>
<dbReference type="Pfam" id="PF14429">
    <property type="entry name" value="DOCK-C2"/>
    <property type="match status" value="1"/>
</dbReference>
<dbReference type="GO" id="GO:0007264">
    <property type="term" value="P:small GTPase-mediated signal transduction"/>
    <property type="evidence" value="ECO:0007669"/>
    <property type="project" value="InterPro"/>
</dbReference>
<dbReference type="SMART" id="SM00326">
    <property type="entry name" value="SH3"/>
    <property type="match status" value="1"/>
</dbReference>
<dbReference type="SUPFAM" id="SSF50044">
    <property type="entry name" value="SH3-domain"/>
    <property type="match status" value="1"/>
</dbReference>
<evidence type="ECO:0000256" key="3">
    <source>
        <dbReference type="ARBA" id="ARBA00022490"/>
    </source>
</evidence>
<dbReference type="Pfam" id="PF16172">
    <property type="entry name" value="DOCK_N"/>
    <property type="match status" value="1"/>
</dbReference>
<dbReference type="GO" id="GO:0031267">
    <property type="term" value="F:small GTPase binding"/>
    <property type="evidence" value="ECO:0007669"/>
    <property type="project" value="TreeGrafter"/>
</dbReference>
<evidence type="ECO:0000313" key="11">
    <source>
        <dbReference type="EMBL" id="WPH04206.1"/>
    </source>
</evidence>
<feature type="region of interest" description="Disordered" evidence="7">
    <location>
        <begin position="411"/>
        <end position="458"/>
    </location>
</feature>
<dbReference type="PANTHER" id="PTHR45653">
    <property type="entry name" value="DEDICATOR OF CYTOKINESIS"/>
    <property type="match status" value="1"/>
</dbReference>
<feature type="region of interest" description="Disordered" evidence="7">
    <location>
        <begin position="1896"/>
        <end position="1931"/>
    </location>
</feature>
<proteinExistence type="inferred from homology"/>
<evidence type="ECO:0000259" key="10">
    <source>
        <dbReference type="PROSITE" id="PS51651"/>
    </source>
</evidence>
<dbReference type="InterPro" id="IPR036028">
    <property type="entry name" value="SH3-like_dom_sf"/>
</dbReference>
<gene>
    <name evidence="11" type="ORF">R9X50_00709500</name>
</gene>
<dbReference type="PROSITE" id="PS51650">
    <property type="entry name" value="C2_DOCK"/>
    <property type="match status" value="1"/>
</dbReference>
<accession>A0AAQ3R7B0</accession>
<evidence type="ECO:0000259" key="8">
    <source>
        <dbReference type="PROSITE" id="PS50002"/>
    </source>
</evidence>
<dbReference type="Pfam" id="PF23554">
    <property type="entry name" value="TPR_DOCK"/>
    <property type="match status" value="1"/>
</dbReference>
<dbReference type="InterPro" id="IPR043161">
    <property type="entry name" value="DOCK_C_lobe_A"/>
</dbReference>
<dbReference type="Gene3D" id="1.25.40.410">
    <property type="match status" value="1"/>
</dbReference>
<dbReference type="Gene3D" id="2.60.40.150">
    <property type="entry name" value="C2 domain"/>
    <property type="match status" value="1"/>
</dbReference>
<dbReference type="Gene3D" id="1.20.1270.350">
    <property type="entry name" value="Dedicator of cytokinesis N-terminal subdomain"/>
    <property type="match status" value="1"/>
</dbReference>
<dbReference type="CDD" id="cd11684">
    <property type="entry name" value="DHR2_DOCK"/>
    <property type="match status" value="1"/>
</dbReference>
<dbReference type="Proteomes" id="UP001303373">
    <property type="component" value="Chromosome 12"/>
</dbReference>
<feature type="region of interest" description="Disordered" evidence="7">
    <location>
        <begin position="1986"/>
        <end position="2007"/>
    </location>
</feature>
<protein>
    <submittedName>
        <fullName evidence="11">Uncharacterized protein</fullName>
    </submittedName>
</protein>
<dbReference type="PROSITE" id="PS50002">
    <property type="entry name" value="SH3"/>
    <property type="match status" value="1"/>
</dbReference>
<dbReference type="InterPro" id="IPR001452">
    <property type="entry name" value="SH3_domain"/>
</dbReference>
<dbReference type="GO" id="GO:0005085">
    <property type="term" value="F:guanyl-nucleotide exchange factor activity"/>
    <property type="evidence" value="ECO:0007669"/>
    <property type="project" value="InterPro"/>
</dbReference>
<evidence type="ECO:0000256" key="7">
    <source>
        <dbReference type="SAM" id="MobiDB-lite"/>
    </source>
</evidence>